<gene>
    <name evidence="6" type="ORF">CAGA_13280</name>
</gene>
<sequence>MSVRSDVCDCDVIHEETVTAVKTKMLSDDTFNILTEFLKAVGDGTRIRILWALDVSEMCVCDLAVLLGMTKSAISHQLRTLKQANLVKFRKDGKIAYYSLADDHVKIVLEQSLSHVTE</sequence>
<dbReference type="PROSITE" id="PS50987">
    <property type="entry name" value="HTH_ARSR_2"/>
    <property type="match status" value="1"/>
</dbReference>
<name>A0A4Z0YDB3_9FIRM</name>
<evidence type="ECO:0000256" key="4">
    <source>
        <dbReference type="ARBA" id="ARBA00043263"/>
    </source>
</evidence>
<evidence type="ECO:0000256" key="2">
    <source>
        <dbReference type="ARBA" id="ARBA00023125"/>
    </source>
</evidence>
<dbReference type="SUPFAM" id="SSF46785">
    <property type="entry name" value="Winged helix' DNA-binding domain"/>
    <property type="match status" value="1"/>
</dbReference>
<dbReference type="EMBL" id="SRMQ01000004">
    <property type="protein sequence ID" value="TGJ76783.1"/>
    <property type="molecule type" value="Genomic_DNA"/>
</dbReference>
<keyword evidence="2" id="KW-0238">DNA-binding</keyword>
<feature type="domain" description="HTH arsR-type" evidence="5">
    <location>
        <begin position="26"/>
        <end position="118"/>
    </location>
</feature>
<dbReference type="SMART" id="SM00418">
    <property type="entry name" value="HTH_ARSR"/>
    <property type="match status" value="1"/>
</dbReference>
<dbReference type="InterPro" id="IPR011991">
    <property type="entry name" value="ArsR-like_HTH"/>
</dbReference>
<keyword evidence="1" id="KW-0805">Transcription regulation</keyword>
<dbReference type="GO" id="GO:0003677">
    <property type="term" value="F:DNA binding"/>
    <property type="evidence" value="ECO:0007669"/>
    <property type="project" value="UniProtKB-KW"/>
</dbReference>
<dbReference type="NCBIfam" id="NF033788">
    <property type="entry name" value="HTH_metalloreg"/>
    <property type="match status" value="1"/>
</dbReference>
<dbReference type="Gene3D" id="1.10.10.10">
    <property type="entry name" value="Winged helix-like DNA-binding domain superfamily/Winged helix DNA-binding domain"/>
    <property type="match status" value="1"/>
</dbReference>
<evidence type="ECO:0000313" key="7">
    <source>
        <dbReference type="Proteomes" id="UP000297714"/>
    </source>
</evidence>
<dbReference type="PANTHER" id="PTHR43132">
    <property type="entry name" value="ARSENICAL RESISTANCE OPERON REPRESSOR ARSR-RELATED"/>
    <property type="match status" value="1"/>
</dbReference>
<keyword evidence="4" id="KW-0105">Cadmium resistance</keyword>
<evidence type="ECO:0000256" key="1">
    <source>
        <dbReference type="ARBA" id="ARBA00023015"/>
    </source>
</evidence>
<evidence type="ECO:0000313" key="6">
    <source>
        <dbReference type="EMBL" id="TGJ76783.1"/>
    </source>
</evidence>
<dbReference type="OrthoDB" id="9794330at2"/>
<dbReference type="InterPro" id="IPR001845">
    <property type="entry name" value="HTH_ArsR_DNA-bd_dom"/>
</dbReference>
<dbReference type="CDD" id="cd00090">
    <property type="entry name" value="HTH_ARSR"/>
    <property type="match status" value="1"/>
</dbReference>
<dbReference type="GO" id="GO:0003700">
    <property type="term" value="F:DNA-binding transcription factor activity"/>
    <property type="evidence" value="ECO:0007669"/>
    <property type="project" value="InterPro"/>
</dbReference>
<accession>A0A4Z0YDB3</accession>
<dbReference type="InterPro" id="IPR018334">
    <property type="entry name" value="ArsR_HTH"/>
</dbReference>
<dbReference type="Proteomes" id="UP000297714">
    <property type="component" value="Unassembled WGS sequence"/>
</dbReference>
<organism evidence="6 7">
    <name type="scientific">Caproiciproducens galactitolivorans</name>
    <dbReference type="NCBI Taxonomy" id="642589"/>
    <lineage>
        <taxon>Bacteria</taxon>
        <taxon>Bacillati</taxon>
        <taxon>Bacillota</taxon>
        <taxon>Clostridia</taxon>
        <taxon>Eubacteriales</taxon>
        <taxon>Acutalibacteraceae</taxon>
        <taxon>Caproiciproducens</taxon>
    </lineage>
</organism>
<proteinExistence type="predicted"/>
<dbReference type="GO" id="GO:0046686">
    <property type="term" value="P:response to cadmium ion"/>
    <property type="evidence" value="ECO:0007669"/>
    <property type="project" value="UniProtKB-KW"/>
</dbReference>
<dbReference type="InterPro" id="IPR036390">
    <property type="entry name" value="WH_DNA-bd_sf"/>
</dbReference>
<dbReference type="InterPro" id="IPR051011">
    <property type="entry name" value="Metal_resp_trans_reg"/>
</dbReference>
<dbReference type="RefSeq" id="WP_013623273.1">
    <property type="nucleotide sequence ID" value="NZ_SRMQ01000004.1"/>
</dbReference>
<dbReference type="PANTHER" id="PTHR43132:SF6">
    <property type="entry name" value="HTH-TYPE TRANSCRIPTIONAL REPRESSOR CZRA"/>
    <property type="match status" value="1"/>
</dbReference>
<dbReference type="AlphaFoldDB" id="A0A4Z0YDB3"/>
<evidence type="ECO:0000259" key="5">
    <source>
        <dbReference type="PROSITE" id="PS50987"/>
    </source>
</evidence>
<dbReference type="InterPro" id="IPR036388">
    <property type="entry name" value="WH-like_DNA-bd_sf"/>
</dbReference>
<dbReference type="PROSITE" id="PS00846">
    <property type="entry name" value="HTH_ARSR_1"/>
    <property type="match status" value="1"/>
</dbReference>
<keyword evidence="3" id="KW-0804">Transcription</keyword>
<protein>
    <recommendedName>
        <fullName evidence="5">HTH arsR-type domain-containing protein</fullName>
    </recommendedName>
</protein>
<dbReference type="Pfam" id="PF01022">
    <property type="entry name" value="HTH_5"/>
    <property type="match status" value="1"/>
</dbReference>
<dbReference type="PRINTS" id="PR00778">
    <property type="entry name" value="HTHARSR"/>
</dbReference>
<comment type="caution">
    <text evidence="6">The sequence shown here is derived from an EMBL/GenBank/DDBJ whole genome shotgun (WGS) entry which is preliminary data.</text>
</comment>
<reference evidence="6 7" key="1">
    <citation type="submission" date="2019-04" db="EMBL/GenBank/DDBJ databases">
        <authorList>
            <person name="Poehlein A."/>
            <person name="Bengelsdorf F.R."/>
            <person name="Duerre P."/>
            <person name="Daniel R."/>
        </authorList>
    </citation>
    <scope>NUCLEOTIDE SEQUENCE [LARGE SCALE GENOMIC DNA]</scope>
    <source>
        <strain evidence="6 7">BS-1</strain>
    </source>
</reference>
<evidence type="ECO:0000256" key="3">
    <source>
        <dbReference type="ARBA" id="ARBA00023163"/>
    </source>
</evidence>
<keyword evidence="7" id="KW-1185">Reference proteome</keyword>